<proteinExistence type="inferred from homology"/>
<dbReference type="AlphaFoldDB" id="A0A2J6QQQ8"/>
<organism evidence="3 4">
    <name type="scientific">Hyaloscypha hepaticicola</name>
    <dbReference type="NCBI Taxonomy" id="2082293"/>
    <lineage>
        <taxon>Eukaryota</taxon>
        <taxon>Fungi</taxon>
        <taxon>Dikarya</taxon>
        <taxon>Ascomycota</taxon>
        <taxon>Pezizomycotina</taxon>
        <taxon>Leotiomycetes</taxon>
        <taxon>Helotiales</taxon>
        <taxon>Hyaloscyphaceae</taxon>
        <taxon>Hyaloscypha</taxon>
    </lineage>
</organism>
<dbReference type="PANTHER" id="PTHR28023:SF1">
    <property type="entry name" value="UPF0357 PROTEIN YCL012C"/>
    <property type="match status" value="1"/>
</dbReference>
<keyword evidence="4" id="KW-1185">Reference proteome</keyword>
<evidence type="ECO:0000313" key="3">
    <source>
        <dbReference type="EMBL" id="PMD28593.1"/>
    </source>
</evidence>
<dbReference type="Pfam" id="PF09435">
    <property type="entry name" value="DUF2015"/>
    <property type="match status" value="1"/>
</dbReference>
<dbReference type="InterPro" id="IPR018559">
    <property type="entry name" value="DUF2015"/>
</dbReference>
<evidence type="ECO:0000313" key="4">
    <source>
        <dbReference type="Proteomes" id="UP000235672"/>
    </source>
</evidence>
<name>A0A2J6QQQ8_9HELO</name>
<protein>
    <submittedName>
        <fullName evidence="3">Uncharacterized protein</fullName>
    </submittedName>
</protein>
<dbReference type="EMBL" id="KZ613464">
    <property type="protein sequence ID" value="PMD28593.1"/>
    <property type="molecule type" value="Genomic_DNA"/>
</dbReference>
<evidence type="ECO:0000256" key="2">
    <source>
        <dbReference type="ARBA" id="ARBA00022729"/>
    </source>
</evidence>
<keyword evidence="2" id="KW-0732">Signal</keyword>
<reference evidence="3 4" key="1">
    <citation type="submission" date="2016-05" db="EMBL/GenBank/DDBJ databases">
        <title>A degradative enzymes factory behind the ericoid mycorrhizal symbiosis.</title>
        <authorList>
            <consortium name="DOE Joint Genome Institute"/>
            <person name="Martino E."/>
            <person name="Morin E."/>
            <person name="Grelet G."/>
            <person name="Kuo A."/>
            <person name="Kohler A."/>
            <person name="Daghino S."/>
            <person name="Barry K."/>
            <person name="Choi C."/>
            <person name="Cichocki N."/>
            <person name="Clum A."/>
            <person name="Copeland A."/>
            <person name="Hainaut M."/>
            <person name="Haridas S."/>
            <person name="Labutti K."/>
            <person name="Lindquist E."/>
            <person name="Lipzen A."/>
            <person name="Khouja H.-R."/>
            <person name="Murat C."/>
            <person name="Ohm R."/>
            <person name="Olson A."/>
            <person name="Spatafora J."/>
            <person name="Veneault-Fourrey C."/>
            <person name="Henrissat B."/>
            <person name="Grigoriev I."/>
            <person name="Martin F."/>
            <person name="Perotto S."/>
        </authorList>
    </citation>
    <scope>NUCLEOTIDE SEQUENCE [LARGE SCALE GENOMIC DNA]</scope>
    <source>
        <strain evidence="3 4">UAMH 7357</strain>
    </source>
</reference>
<evidence type="ECO:0000256" key="1">
    <source>
        <dbReference type="ARBA" id="ARBA00008325"/>
    </source>
</evidence>
<comment type="similarity">
    <text evidence="1">Belongs to the UPF0357 family.</text>
</comment>
<dbReference type="Proteomes" id="UP000235672">
    <property type="component" value="Unassembled WGS sequence"/>
</dbReference>
<accession>A0A2J6QQQ8</accession>
<dbReference type="OrthoDB" id="447314at2759"/>
<gene>
    <name evidence="3" type="ORF">NA56DRAFT_640204</name>
</gene>
<dbReference type="PANTHER" id="PTHR28023">
    <property type="entry name" value="UPF0357 PROTEIN YCL012C"/>
    <property type="match status" value="1"/>
</dbReference>
<sequence>MSYILYSTVFFLLVLSTVLFLTRPLWTPLMPSISLPSALLSSIPSPSLPSSLPGSSYLYSRLPTSFGADIESGFSSSAFDLSANVAAGDSRSGLDVDSKREIQKIMKNRRVNFDEARRIFTEGRFAKNGIGPDGRPRDPKFVSFS</sequence>